<dbReference type="Gene3D" id="3.60.21.10">
    <property type="match status" value="1"/>
</dbReference>
<feature type="domain" description="LTD" evidence="4">
    <location>
        <begin position="459"/>
        <end position="607"/>
    </location>
</feature>
<feature type="domain" description="SLH" evidence="3">
    <location>
        <begin position="1997"/>
        <end position="2052"/>
    </location>
</feature>
<dbReference type="PROSITE" id="PS51841">
    <property type="entry name" value="LTD"/>
    <property type="match status" value="1"/>
</dbReference>
<dbReference type="RefSeq" id="WP_068646024.1">
    <property type="nucleotide sequence ID" value="NZ_CP043611.1"/>
</dbReference>
<comment type="caution">
    <text evidence="5">The sequence shown here is derived from an EMBL/GenBank/DDBJ whole genome shotgun (WGS) entry which is preliminary data.</text>
</comment>
<protein>
    <recommendedName>
        <fullName evidence="7">Metallophosphoesterase</fullName>
    </recommendedName>
</protein>
<dbReference type="Pfam" id="PF00932">
    <property type="entry name" value="LTD"/>
    <property type="match status" value="1"/>
</dbReference>
<dbReference type="InterPro" id="IPR004843">
    <property type="entry name" value="Calcineurin-like_PHP"/>
</dbReference>
<feature type="region of interest" description="Disordered" evidence="1">
    <location>
        <begin position="1638"/>
        <end position="1667"/>
    </location>
</feature>
<dbReference type="InterPro" id="IPR051918">
    <property type="entry name" value="STPP_CPPED1"/>
</dbReference>
<dbReference type="EMBL" id="LVJI01000001">
    <property type="protein sequence ID" value="OAB48392.1"/>
    <property type="molecule type" value="Genomic_DNA"/>
</dbReference>
<feature type="signal peptide" evidence="2">
    <location>
        <begin position="1"/>
        <end position="30"/>
    </location>
</feature>
<dbReference type="GO" id="GO:0016787">
    <property type="term" value="F:hydrolase activity"/>
    <property type="evidence" value="ECO:0007669"/>
    <property type="project" value="InterPro"/>
</dbReference>
<evidence type="ECO:0000256" key="1">
    <source>
        <dbReference type="SAM" id="MobiDB-lite"/>
    </source>
</evidence>
<evidence type="ECO:0008006" key="7">
    <source>
        <dbReference type="Google" id="ProtNLM"/>
    </source>
</evidence>
<dbReference type="InterPro" id="IPR001322">
    <property type="entry name" value="Lamin_tail_dom"/>
</dbReference>
<feature type="compositionally biased region" description="Gly residues" evidence="1">
    <location>
        <begin position="1643"/>
        <end position="1653"/>
    </location>
</feature>
<dbReference type="InterPro" id="IPR001119">
    <property type="entry name" value="SLH_dom"/>
</dbReference>
<sequence>MIRINKVKRSVSILMLSSMILSTLTPVSFAAGTDVVEPIIIPVTTGADTKNEVLAPAQDPQEGKLQELQIGHTPANMISELQDLTVTVVINGDTQPWTGHIQYSIDGKDEMSIPLMPEGTQADTYTATIPGAEIFGNELNYSITALDEESKPILSTTYSVIIEANQVNQDNLLNVAVPQIPSLLITEMVPDTSNLPGISADGYEYVEVYNNTEHDLDFKNYTFFYNGKDTWTPVIDKDMIIPAHTPVVFWIMNGSNNGEKIESFNQNYAGSSLEEGKNLFRILGGTGMANTSSRTLVIKDIKGNPIVTAAYEAAHVKLNQGIFFKHPAIGSTNMVVMSNSGQLPATPGAIDPEQLIPVIVEDNNKAVITHIPAASVDVKDLEIIAQVVNPGMNAEGSKSPVLLLYKTPSQTRYTSATMVDTKNTGDYTATIPASVLTEASLDYRIQVQTTERAYSSQVNMPVFDSTKTPVLLITELVPNTINVPTTSSDAYEFVEVYNNTDQSVNFNNYKLYYRYPDKGIASDVVWPSTKESFVIPSKQSVVLWIKNSVNSSYTTEGFNQFHNTSLIADQTLFTIQSDGMANSGRRAIVIKTNTGKEISAAYYDADTVYEGGKGDETKEDKALVYAYPINGSTVMLKTSSGTLAPTPGTIIATQVPAEPVHVEIDNIAPTVQDLTGVQAINQANSLELKADAKDNRAVTSVGVYIRSDKQVEYVRHNLSEDFNDTMYHHKISSADLIGRDYIDYYFVVSDGMNETTSDVVRVSITGGPDRSALRLNVKDNDLVKGKHTIKGTAQIAGNDALKLNLDGKSLPEANLFSELENDAYFVFDATNVDYYFKNAVTMGPSDQEDKTILYTFMDPITSYTTLSFPISADRLKVGNDNVIYVRAGSKSSPFDKRPEENKDDFEIKNVRLLLADGTEIWDAAYAERDKQIKMGDSVGKSESIGFRFDLNANQVNSKAYSWDTTTVADGPHEISVSSGSHEVTSKVIVDNTAPSIKPSVEEGKEYRGAMTLDAIIEDAFAGVDTVEVKLDDKIIELPYTTSSGQMVGGTHKLLINATDKVGNIAKVNVNFNVPDENPLAPQLISPTHGQNNVGSNAKLTVKVQDPTGDLLDVLFYKGFKYDGNRAEGFTGYINASVTEPPKEMVPSGEKALSPDDYKKISAVDGEYLINDSVEKFPYQRFEVKLDSSVKQSDVVEINWKGKSLEGRKVSLYAWSISPNKWIQLDHTIAGTEDFELNAVVKAGEYANAQIIQVMVQDEIAVQAGTPAVTNKPTPETQDPYDFSFVWMSDTQYYSQSYPKIYEKIVNWVVDQKEKMNIKYVIHTGDVVDKSYQDYQWDEASKDMKVLEDAQIPYGVLAGNHDVGHQDNDYTKFQQYFGEDRFKNNLTFAGSYENNRGHYDLVSSNGNDFIIVYMGWGLGDKEIDWMNEVVAKYPERKAILSLHEYMLVSNNRAPIADKIFEKVVKPNKNVFATLSGHYHDAQLKVDELDDNGDGVADRKVFQMLADYQGAPEGGLGYIRLMQFDMKNNKLHIKTYSPHLDDYNFYDPLTNPNKDEFTLDLDLQPKTKRVATDYISVKVYTDELIGSNTKVRSGAQTSVNLMNLSPNSYQQWYTKAEDQNSGSTLSDIWGFYTGAADEVVHPEVPGGGSNTGGNNGSPNQGAGTTPTPVPPIAQGEITINPAADGIYKVEDAVLDKAITGAVNGKIVITLNNKLGQGIVPVIHLPSASVQKAKNNNLTIIIVAPELTVTLSAASLPEHLNDADLLVLRMDTTMNTSMQNSITQSIGSNKKYTISGLVYTLSMVTIMGQTETQIHELTGPVTVERTWPNGIQYPLNTDYAGVYYLNGTKPEYKGGIFSGNTVTFTTNHFSSFAVLEYHKEFADVSGSWAADYIGKLTAKHIINGTDENHYSPKLNVKRADFVTLAVRALGLDTKAVEHSFSDVPTNAYYADAVAQAAKLGLIQGTSGKFRPKDTISREEAAAILMKMSEYKKQASGGSSIPAFADMSHVSVWAKEAVSQVKESGLMNGKGNNKFDPQGSVTRAEIAKMLFILLNK</sequence>
<dbReference type="InterPro" id="IPR029052">
    <property type="entry name" value="Metallo-depent_PP-like"/>
</dbReference>
<dbReference type="PROSITE" id="PS51272">
    <property type="entry name" value="SLH"/>
    <property type="match status" value="3"/>
</dbReference>
<evidence type="ECO:0000313" key="6">
    <source>
        <dbReference type="Proteomes" id="UP000077355"/>
    </source>
</evidence>
<name>A0A168QZD6_9BACL</name>
<dbReference type="Pfam" id="PF00149">
    <property type="entry name" value="Metallophos"/>
    <property type="match status" value="1"/>
</dbReference>
<dbReference type="PANTHER" id="PTHR43143:SF5">
    <property type="entry name" value="SECRETED PROTEIN"/>
    <property type="match status" value="1"/>
</dbReference>
<evidence type="ECO:0000313" key="5">
    <source>
        <dbReference type="EMBL" id="OAB48392.1"/>
    </source>
</evidence>
<keyword evidence="2" id="KW-0732">Signal</keyword>
<evidence type="ECO:0000259" key="3">
    <source>
        <dbReference type="PROSITE" id="PS51272"/>
    </source>
</evidence>
<proteinExistence type="predicted"/>
<feature type="domain" description="SLH" evidence="3">
    <location>
        <begin position="1873"/>
        <end position="1932"/>
    </location>
</feature>
<dbReference type="SUPFAM" id="SSF56300">
    <property type="entry name" value="Metallo-dependent phosphatases"/>
    <property type="match status" value="1"/>
</dbReference>
<reference evidence="5 6" key="1">
    <citation type="submission" date="2016-03" db="EMBL/GenBank/DDBJ databases">
        <title>Draft genome sequence of Paenibacillus antarcticus CECT 5836.</title>
        <authorList>
            <person name="Shin S.-K."/>
            <person name="Yi H."/>
        </authorList>
    </citation>
    <scope>NUCLEOTIDE SEQUENCE [LARGE SCALE GENOMIC DNA]</scope>
    <source>
        <strain evidence="5 6">CECT 5836</strain>
    </source>
</reference>
<feature type="chain" id="PRO_5007899980" description="Metallophosphoesterase" evidence="2">
    <location>
        <begin position="31"/>
        <end position="2052"/>
    </location>
</feature>
<keyword evidence="6" id="KW-1185">Reference proteome</keyword>
<gene>
    <name evidence="5" type="ORF">PBAT_01810</name>
</gene>
<accession>A0A168QZD6</accession>
<evidence type="ECO:0000259" key="4">
    <source>
        <dbReference type="PROSITE" id="PS51841"/>
    </source>
</evidence>
<organism evidence="5 6">
    <name type="scientific">Paenibacillus antarcticus</name>
    <dbReference type="NCBI Taxonomy" id="253703"/>
    <lineage>
        <taxon>Bacteria</taxon>
        <taxon>Bacillati</taxon>
        <taxon>Bacillota</taxon>
        <taxon>Bacilli</taxon>
        <taxon>Bacillales</taxon>
        <taxon>Paenibacillaceae</taxon>
        <taxon>Paenibacillus</taxon>
    </lineage>
</organism>
<dbReference type="PANTHER" id="PTHR43143">
    <property type="entry name" value="METALLOPHOSPHOESTERASE, CALCINEURIN SUPERFAMILY"/>
    <property type="match status" value="1"/>
</dbReference>
<evidence type="ECO:0000256" key="2">
    <source>
        <dbReference type="SAM" id="SignalP"/>
    </source>
</evidence>
<dbReference type="Proteomes" id="UP000077355">
    <property type="component" value="Unassembled WGS sequence"/>
</dbReference>
<dbReference type="Pfam" id="PF00395">
    <property type="entry name" value="SLH"/>
    <property type="match status" value="3"/>
</dbReference>
<feature type="domain" description="SLH" evidence="3">
    <location>
        <begin position="1933"/>
        <end position="1995"/>
    </location>
</feature>